<accession>A0A5K3FVG9</accession>
<organism evidence="1">
    <name type="scientific">Mesocestoides corti</name>
    <name type="common">Flatworm</name>
    <dbReference type="NCBI Taxonomy" id="53468"/>
    <lineage>
        <taxon>Eukaryota</taxon>
        <taxon>Metazoa</taxon>
        <taxon>Spiralia</taxon>
        <taxon>Lophotrochozoa</taxon>
        <taxon>Platyhelminthes</taxon>
        <taxon>Cestoda</taxon>
        <taxon>Eucestoda</taxon>
        <taxon>Cyclophyllidea</taxon>
        <taxon>Mesocestoididae</taxon>
        <taxon>Mesocestoides</taxon>
    </lineage>
</organism>
<reference evidence="1" key="1">
    <citation type="submission" date="2019-11" db="UniProtKB">
        <authorList>
            <consortium name="WormBaseParasite"/>
        </authorList>
    </citation>
    <scope>IDENTIFICATION</scope>
</reference>
<dbReference type="AlphaFoldDB" id="A0A5K3FVG9"/>
<name>A0A5K3FVG9_MESCO</name>
<sequence length="53" mass="6040">HPTPPPRPNRQQASLRAGPKLVNKLINRVLCLSIQLYLYLPSRKHQVPEKMAA</sequence>
<protein>
    <submittedName>
        <fullName evidence="1">Transposase</fullName>
    </submittedName>
</protein>
<proteinExistence type="predicted"/>
<dbReference type="WBParaSite" id="MCU_010938-RA">
    <property type="protein sequence ID" value="MCU_010938-RA"/>
    <property type="gene ID" value="MCU_010938"/>
</dbReference>
<evidence type="ECO:0000313" key="1">
    <source>
        <dbReference type="WBParaSite" id="MCU_010938-RA"/>
    </source>
</evidence>